<keyword evidence="1" id="KW-0812">Transmembrane</keyword>
<feature type="transmembrane region" description="Helical" evidence="1">
    <location>
        <begin position="68"/>
        <end position="87"/>
    </location>
</feature>
<feature type="transmembrane region" description="Helical" evidence="1">
    <location>
        <begin position="108"/>
        <end position="126"/>
    </location>
</feature>
<dbReference type="Pfam" id="PF00487">
    <property type="entry name" value="FA_desaturase"/>
    <property type="match status" value="1"/>
</dbReference>
<dbReference type="GO" id="GO:0016020">
    <property type="term" value="C:membrane"/>
    <property type="evidence" value="ECO:0007669"/>
    <property type="project" value="GOC"/>
</dbReference>
<dbReference type="OrthoDB" id="200948at2759"/>
<feature type="transmembrane region" description="Helical" evidence="1">
    <location>
        <begin position="212"/>
        <end position="233"/>
    </location>
</feature>
<proteinExistence type="predicted"/>
<dbReference type="AlphaFoldDB" id="A0A6A4VMX3"/>
<keyword evidence="1" id="KW-0472">Membrane</keyword>
<evidence type="ECO:0000256" key="1">
    <source>
        <dbReference type="SAM" id="Phobius"/>
    </source>
</evidence>
<dbReference type="InterPro" id="IPR013866">
    <property type="entry name" value="Sphingolipid_d4-desaturase_N"/>
</dbReference>
<dbReference type="InterPro" id="IPR005804">
    <property type="entry name" value="FA_desaturase_dom"/>
</dbReference>
<protein>
    <submittedName>
        <fullName evidence="3">Sphingolipid delta(4)-desaturase DES1</fullName>
    </submittedName>
</protein>
<dbReference type="GO" id="GO:0042284">
    <property type="term" value="F:sphingolipid delta-4 desaturase activity"/>
    <property type="evidence" value="ECO:0007669"/>
    <property type="project" value="TreeGrafter"/>
</dbReference>
<feature type="domain" description="Sphingolipid delta4-desaturase N-terminal" evidence="2">
    <location>
        <begin position="5"/>
        <end position="44"/>
    </location>
</feature>
<dbReference type="EMBL" id="VIIS01001797">
    <property type="protein sequence ID" value="KAF0292750.1"/>
    <property type="molecule type" value="Genomic_DNA"/>
</dbReference>
<dbReference type="PANTHER" id="PTHR12879:SF8">
    <property type="entry name" value="SPHINGOLIPID DELTA(4)-DESATURASE DES1"/>
    <property type="match status" value="1"/>
</dbReference>
<accession>A0A6A4VMX3</accession>
<name>A0A6A4VMX3_AMPAM</name>
<dbReference type="Proteomes" id="UP000440578">
    <property type="component" value="Unassembled WGS sequence"/>
</dbReference>
<keyword evidence="4" id="KW-1185">Reference proteome</keyword>
<keyword evidence="1" id="KW-1133">Transmembrane helix</keyword>
<sequence length="328" mass="37934">MGQSVSLTDFDWQLDSDEPHAVRRREILKKHPEIKSLMAKTDYKMVVMTYVCVIAQLVTAYMVKDSSWFNVVLLAYTFGGCMTHLLWSIVHEASHRTLFGRSRPMANTLTAMVANTPVGFPMAVTFKRYHMLHHRYQGDGRYDVDLPTYFEAKMFSTTLGKVLFCILQPVCYYVRPLFMLPMTPTLLEVVNVLQILAVNYAVAHYWGAKAFFYLLGGSLMTLGFHPLGAHFIADHYLYEKGSETYSYYGWLNMFVFNGGYHNEHHDFPSVPGSYLPEVKKMAPEFYTNYIHDSWWTSMIKFIKDKDMGMYSRRVREIPSALKTNSKDS</sequence>
<dbReference type="PANTHER" id="PTHR12879">
    <property type="entry name" value="SPHINGOLIPID DELTA 4 DESATURASE/C-4 HYDROXYLASE PROTEIN DES2"/>
    <property type="match status" value="1"/>
</dbReference>
<dbReference type="SMART" id="SM01269">
    <property type="entry name" value="Lipid_DES"/>
    <property type="match status" value="1"/>
</dbReference>
<organism evidence="3 4">
    <name type="scientific">Amphibalanus amphitrite</name>
    <name type="common">Striped barnacle</name>
    <name type="synonym">Balanus amphitrite</name>
    <dbReference type="NCBI Taxonomy" id="1232801"/>
    <lineage>
        <taxon>Eukaryota</taxon>
        <taxon>Metazoa</taxon>
        <taxon>Ecdysozoa</taxon>
        <taxon>Arthropoda</taxon>
        <taxon>Crustacea</taxon>
        <taxon>Multicrustacea</taxon>
        <taxon>Cirripedia</taxon>
        <taxon>Thoracica</taxon>
        <taxon>Thoracicalcarea</taxon>
        <taxon>Balanomorpha</taxon>
        <taxon>Balanoidea</taxon>
        <taxon>Balanidae</taxon>
        <taxon>Amphibalaninae</taxon>
        <taxon>Amphibalanus</taxon>
    </lineage>
</organism>
<comment type="caution">
    <text evidence="3">The sequence shown here is derived from an EMBL/GenBank/DDBJ whole genome shotgun (WGS) entry which is preliminary data.</text>
</comment>
<evidence type="ECO:0000313" key="3">
    <source>
        <dbReference type="EMBL" id="KAF0292750.1"/>
    </source>
</evidence>
<gene>
    <name evidence="3" type="primary">DEGS1_0</name>
    <name evidence="3" type="ORF">FJT64_000137</name>
</gene>
<evidence type="ECO:0000313" key="4">
    <source>
        <dbReference type="Proteomes" id="UP000440578"/>
    </source>
</evidence>
<reference evidence="3 4" key="1">
    <citation type="submission" date="2019-07" db="EMBL/GenBank/DDBJ databases">
        <title>Draft genome assembly of a fouling barnacle, Amphibalanus amphitrite (Darwin, 1854): The first reference genome for Thecostraca.</title>
        <authorList>
            <person name="Kim W."/>
        </authorList>
    </citation>
    <scope>NUCLEOTIDE SEQUENCE [LARGE SCALE GENOMIC DNA]</scope>
    <source>
        <strain evidence="3">SNU_AA5</strain>
        <tissue evidence="3">Soma without cirri and trophi</tissue>
    </source>
</reference>
<evidence type="ECO:0000259" key="2">
    <source>
        <dbReference type="SMART" id="SM01269"/>
    </source>
</evidence>
<feature type="transmembrane region" description="Helical" evidence="1">
    <location>
        <begin position="45"/>
        <end position="62"/>
    </location>
</feature>
<dbReference type="Pfam" id="PF08557">
    <property type="entry name" value="Lipid_DES"/>
    <property type="match status" value="1"/>
</dbReference>
<dbReference type="GO" id="GO:0046513">
    <property type="term" value="P:ceramide biosynthetic process"/>
    <property type="evidence" value="ECO:0007669"/>
    <property type="project" value="TreeGrafter"/>
</dbReference>